<sequence>MPKANPVRKKIKIPSKMKWLFCSYDVESLDLKDDKDYIITQTLNYGVWDDLKWLYKAYSEKDIKAVLKNPIRGVWFEKVLNFWTTIFGINLPKKVWDKAIMNISPVSFE</sequence>
<reference evidence="3" key="1">
    <citation type="submission" date="2017-09" db="EMBL/GenBank/DDBJ databases">
        <title>Depth-based differentiation of microbial function through sediment-hosted aquifers and enrichment of novel symbionts in the deep terrestrial subsurface.</title>
        <authorList>
            <person name="Probst A.J."/>
            <person name="Ladd B."/>
            <person name="Jarett J.K."/>
            <person name="Geller-Mcgrath D.E."/>
            <person name="Sieber C.M.K."/>
            <person name="Emerson J.B."/>
            <person name="Anantharaman K."/>
            <person name="Thomas B.C."/>
            <person name="Malmstrom R."/>
            <person name="Stieglmeier M."/>
            <person name="Klingl A."/>
            <person name="Woyke T."/>
            <person name="Ryan C.M."/>
            <person name="Banfield J.F."/>
        </authorList>
    </citation>
    <scope>NUCLEOTIDE SEQUENCE [LARGE SCALE GENOMIC DNA]</scope>
</reference>
<dbReference type="EMBL" id="PFMY01000036">
    <property type="protein sequence ID" value="PIZ27755.1"/>
    <property type="molecule type" value="Genomic_DNA"/>
</dbReference>
<protein>
    <recommendedName>
        <fullName evidence="1">DUF6922 domain-containing protein</fullName>
    </recommendedName>
</protein>
<gene>
    <name evidence="2" type="ORF">COY45_00775</name>
</gene>
<dbReference type="Pfam" id="PF21956">
    <property type="entry name" value="DUF6922"/>
    <property type="match status" value="1"/>
</dbReference>
<evidence type="ECO:0000313" key="2">
    <source>
        <dbReference type="EMBL" id="PIZ27755.1"/>
    </source>
</evidence>
<dbReference type="Proteomes" id="UP000231332">
    <property type="component" value="Unassembled WGS sequence"/>
</dbReference>
<dbReference type="InterPro" id="IPR053830">
    <property type="entry name" value="DUF6922"/>
</dbReference>
<evidence type="ECO:0000313" key="3">
    <source>
        <dbReference type="Proteomes" id="UP000231332"/>
    </source>
</evidence>
<comment type="caution">
    <text evidence="2">The sequence shown here is derived from an EMBL/GenBank/DDBJ whole genome shotgun (WGS) entry which is preliminary data.</text>
</comment>
<name>A0A2M7SX51_9BACT</name>
<evidence type="ECO:0000259" key="1">
    <source>
        <dbReference type="Pfam" id="PF21956"/>
    </source>
</evidence>
<feature type="domain" description="DUF6922" evidence="1">
    <location>
        <begin position="20"/>
        <end position="67"/>
    </location>
</feature>
<proteinExistence type="predicted"/>
<organism evidence="2 3">
    <name type="scientific">Candidatus Berkelbacteria bacterium CG_4_10_14_0_8_um_filter_42_34</name>
    <dbReference type="NCBI Taxonomy" id="1974502"/>
    <lineage>
        <taxon>Bacteria</taxon>
        <taxon>Candidatus Berkelbacteria</taxon>
    </lineage>
</organism>
<dbReference type="AlphaFoldDB" id="A0A2M7SX51"/>
<accession>A0A2M7SX51</accession>